<organism evidence="2 3">
    <name type="scientific">Multifurca ochricompacta</name>
    <dbReference type="NCBI Taxonomy" id="376703"/>
    <lineage>
        <taxon>Eukaryota</taxon>
        <taxon>Fungi</taxon>
        <taxon>Dikarya</taxon>
        <taxon>Basidiomycota</taxon>
        <taxon>Agaricomycotina</taxon>
        <taxon>Agaricomycetes</taxon>
        <taxon>Russulales</taxon>
        <taxon>Russulaceae</taxon>
        <taxon>Multifurca</taxon>
    </lineage>
</organism>
<proteinExistence type="predicted"/>
<evidence type="ECO:0000313" key="2">
    <source>
        <dbReference type="EMBL" id="KAI0293642.1"/>
    </source>
</evidence>
<dbReference type="Proteomes" id="UP001203297">
    <property type="component" value="Unassembled WGS sequence"/>
</dbReference>
<feature type="region of interest" description="Disordered" evidence="1">
    <location>
        <begin position="174"/>
        <end position="197"/>
    </location>
</feature>
<keyword evidence="3" id="KW-1185">Reference proteome</keyword>
<evidence type="ECO:0000313" key="3">
    <source>
        <dbReference type="Proteomes" id="UP001203297"/>
    </source>
</evidence>
<evidence type="ECO:0000256" key="1">
    <source>
        <dbReference type="SAM" id="MobiDB-lite"/>
    </source>
</evidence>
<comment type="caution">
    <text evidence="2">The sequence shown here is derived from an EMBL/GenBank/DDBJ whole genome shotgun (WGS) entry which is preliminary data.</text>
</comment>
<sequence>MLNKWQPETLYKLGHTVQFEGEKYQVLKKHVSSVSINSCLPLRRMLCLFKGRFNRVGQSDKTPLNCPELYGIPDKFALSGAAWYESNGLMGSDWDIKRRGLGPGGYPQHQSDTPTLIPEPESGVNANASPSSVFSWAAAKKTVVSNIKHLLPGIREGETAARLGRDDGSARPLLVGAPGNVVPASSPGSVREPAESLYGGEGSSILLNVSQRGH</sequence>
<protein>
    <submittedName>
        <fullName evidence="2">Uncharacterized protein</fullName>
    </submittedName>
</protein>
<dbReference type="AlphaFoldDB" id="A0AAD4LX38"/>
<reference evidence="2" key="1">
    <citation type="journal article" date="2022" name="New Phytol.">
        <title>Evolutionary transition to the ectomycorrhizal habit in the genomes of a hyperdiverse lineage of mushroom-forming fungi.</title>
        <authorList>
            <person name="Looney B."/>
            <person name="Miyauchi S."/>
            <person name="Morin E."/>
            <person name="Drula E."/>
            <person name="Courty P.E."/>
            <person name="Kohler A."/>
            <person name="Kuo A."/>
            <person name="LaButti K."/>
            <person name="Pangilinan J."/>
            <person name="Lipzen A."/>
            <person name="Riley R."/>
            <person name="Andreopoulos W."/>
            <person name="He G."/>
            <person name="Johnson J."/>
            <person name="Nolan M."/>
            <person name="Tritt A."/>
            <person name="Barry K.W."/>
            <person name="Grigoriev I.V."/>
            <person name="Nagy L.G."/>
            <person name="Hibbett D."/>
            <person name="Henrissat B."/>
            <person name="Matheny P.B."/>
            <person name="Labbe J."/>
            <person name="Martin F.M."/>
        </authorList>
    </citation>
    <scope>NUCLEOTIDE SEQUENCE</scope>
    <source>
        <strain evidence="2">BPL690</strain>
    </source>
</reference>
<dbReference type="EMBL" id="WTXG01000093">
    <property type="protein sequence ID" value="KAI0293642.1"/>
    <property type="molecule type" value="Genomic_DNA"/>
</dbReference>
<gene>
    <name evidence="2" type="ORF">B0F90DRAFT_1821994</name>
</gene>
<accession>A0AAD4LX38</accession>
<name>A0AAD4LX38_9AGAM</name>